<evidence type="ECO:0000256" key="13">
    <source>
        <dbReference type="SAM" id="Phobius"/>
    </source>
</evidence>
<evidence type="ECO:0000256" key="1">
    <source>
        <dbReference type="ARBA" id="ARBA00004163"/>
    </source>
</evidence>
<evidence type="ECO:0000256" key="5">
    <source>
        <dbReference type="ARBA" id="ARBA00022692"/>
    </source>
</evidence>
<dbReference type="InterPro" id="IPR010908">
    <property type="entry name" value="Longin_dom"/>
</dbReference>
<comment type="subcellular location">
    <subcellularLocation>
        <location evidence="1">Endoplasmic reticulum membrane</location>
        <topology evidence="1">Single-pass type IV membrane protein</topology>
    </subcellularLocation>
    <subcellularLocation>
        <location evidence="2">Golgi apparatus membrane</location>
    </subcellularLocation>
</comment>
<evidence type="ECO:0000256" key="11">
    <source>
        <dbReference type="ARBA" id="ARBA00023136"/>
    </source>
</evidence>
<feature type="transmembrane region" description="Helical" evidence="13">
    <location>
        <begin position="196"/>
        <end position="216"/>
    </location>
</feature>
<dbReference type="Pfam" id="PF00957">
    <property type="entry name" value="Synaptobrevin"/>
    <property type="match status" value="1"/>
</dbReference>
<evidence type="ECO:0000256" key="2">
    <source>
        <dbReference type="ARBA" id="ARBA00004394"/>
    </source>
</evidence>
<evidence type="ECO:0000313" key="16">
    <source>
        <dbReference type="EMBL" id="CAL5225171.1"/>
    </source>
</evidence>
<evidence type="ECO:0000313" key="17">
    <source>
        <dbReference type="Proteomes" id="UP001497392"/>
    </source>
</evidence>
<evidence type="ECO:0000256" key="9">
    <source>
        <dbReference type="ARBA" id="ARBA00023034"/>
    </source>
</evidence>
<gene>
    <name evidence="16" type="primary">g7952</name>
    <name evidence="16" type="ORF">VP750_LOCUS6830</name>
</gene>
<reference evidence="16 17" key="1">
    <citation type="submission" date="2024-06" db="EMBL/GenBank/DDBJ databases">
        <authorList>
            <person name="Kraege A."/>
            <person name="Thomma B."/>
        </authorList>
    </citation>
    <scope>NUCLEOTIDE SEQUENCE [LARGE SCALE GENOMIC DNA]</scope>
</reference>
<accession>A0ABP1G1M5</accession>
<feature type="domain" description="Longin" evidence="14">
    <location>
        <begin position="6"/>
        <end position="119"/>
    </location>
</feature>
<dbReference type="SMART" id="SM01270">
    <property type="entry name" value="Longin"/>
    <property type="match status" value="1"/>
</dbReference>
<dbReference type="SUPFAM" id="SSF58038">
    <property type="entry name" value="SNARE fusion complex"/>
    <property type="match status" value="1"/>
</dbReference>
<keyword evidence="6" id="KW-0256">Endoplasmic reticulum</keyword>
<protein>
    <submittedName>
        <fullName evidence="16">G7952 protein</fullName>
    </submittedName>
</protein>
<keyword evidence="4" id="KW-0813">Transport</keyword>
<evidence type="ECO:0000256" key="12">
    <source>
        <dbReference type="PROSITE-ProRule" id="PRU00290"/>
    </source>
</evidence>
<keyword evidence="10 12" id="KW-0175">Coiled coil</keyword>
<dbReference type="Pfam" id="PF13774">
    <property type="entry name" value="Longin"/>
    <property type="match status" value="1"/>
</dbReference>
<dbReference type="CDD" id="cd15866">
    <property type="entry name" value="R-SNARE_SEC22"/>
    <property type="match status" value="1"/>
</dbReference>
<proteinExistence type="inferred from homology"/>
<dbReference type="PROSITE" id="PS50892">
    <property type="entry name" value="V_SNARE"/>
    <property type="match status" value="1"/>
</dbReference>
<evidence type="ECO:0000256" key="6">
    <source>
        <dbReference type="ARBA" id="ARBA00022824"/>
    </source>
</evidence>
<dbReference type="Gene3D" id="1.20.5.110">
    <property type="match status" value="1"/>
</dbReference>
<evidence type="ECO:0000256" key="8">
    <source>
        <dbReference type="ARBA" id="ARBA00022989"/>
    </source>
</evidence>
<dbReference type="PANTHER" id="PTHR45837">
    <property type="entry name" value="VESICLE-TRAFFICKING PROTEIN SEC22B"/>
    <property type="match status" value="1"/>
</dbReference>
<dbReference type="PROSITE" id="PS50859">
    <property type="entry name" value="LONGIN"/>
    <property type="match status" value="1"/>
</dbReference>
<dbReference type="InterPro" id="IPR011012">
    <property type="entry name" value="Longin-like_dom_sf"/>
</dbReference>
<comment type="caution">
    <text evidence="16">The sequence shown here is derived from an EMBL/GenBank/DDBJ whole genome shotgun (WGS) entry which is preliminary data.</text>
</comment>
<name>A0ABP1G1M5_9CHLO</name>
<sequence>MVQLTLISRVHDALMLAEDLDNEKDKELVNYKDQAKTLFKKMSEERSHNSRMSVDAGHFVFHYMIEADVCYLTLTEAKYPKKLAYQYLDELHSEFMNLFRTQIQSAQRPYAFVKFDTFISKTKKLYMDTRTQRNMAKLSEDISEVHSIMTRNIADVLGQGERLDKMSQMSAALTSQSKQYASKARDLHRQALIRKYMPIGVIALIFLFVLWARWFFYGRR</sequence>
<keyword evidence="5 13" id="KW-0812">Transmembrane</keyword>
<keyword evidence="9" id="KW-0333">Golgi apparatus</keyword>
<dbReference type="SUPFAM" id="SSF64356">
    <property type="entry name" value="SNARE-like"/>
    <property type="match status" value="1"/>
</dbReference>
<dbReference type="Proteomes" id="UP001497392">
    <property type="component" value="Unassembled WGS sequence"/>
</dbReference>
<dbReference type="CDD" id="cd14824">
    <property type="entry name" value="Longin"/>
    <property type="match status" value="1"/>
</dbReference>
<keyword evidence="17" id="KW-1185">Reference proteome</keyword>
<evidence type="ECO:0000256" key="7">
    <source>
        <dbReference type="ARBA" id="ARBA00022927"/>
    </source>
</evidence>
<keyword evidence="11 13" id="KW-0472">Membrane</keyword>
<feature type="domain" description="V-SNARE coiled-coil homology" evidence="15">
    <location>
        <begin position="134"/>
        <end position="194"/>
    </location>
</feature>
<organism evidence="16 17">
    <name type="scientific">Coccomyxa viridis</name>
    <dbReference type="NCBI Taxonomy" id="1274662"/>
    <lineage>
        <taxon>Eukaryota</taxon>
        <taxon>Viridiplantae</taxon>
        <taxon>Chlorophyta</taxon>
        <taxon>core chlorophytes</taxon>
        <taxon>Trebouxiophyceae</taxon>
        <taxon>Trebouxiophyceae incertae sedis</taxon>
        <taxon>Coccomyxaceae</taxon>
        <taxon>Coccomyxa</taxon>
    </lineage>
</organism>
<evidence type="ECO:0000256" key="10">
    <source>
        <dbReference type="ARBA" id="ARBA00023054"/>
    </source>
</evidence>
<evidence type="ECO:0000256" key="3">
    <source>
        <dbReference type="ARBA" id="ARBA00008025"/>
    </source>
</evidence>
<keyword evidence="7" id="KW-0653">Protein transport</keyword>
<comment type="similarity">
    <text evidence="3">Belongs to the synaptobrevin family.</text>
</comment>
<evidence type="ECO:0000256" key="4">
    <source>
        <dbReference type="ARBA" id="ARBA00022448"/>
    </source>
</evidence>
<dbReference type="InterPro" id="IPR044565">
    <property type="entry name" value="Sec22"/>
</dbReference>
<dbReference type="InterPro" id="IPR042855">
    <property type="entry name" value="V_SNARE_CC"/>
</dbReference>
<evidence type="ECO:0000259" key="14">
    <source>
        <dbReference type="PROSITE" id="PS50859"/>
    </source>
</evidence>
<dbReference type="EMBL" id="CAXHTA020000012">
    <property type="protein sequence ID" value="CAL5225171.1"/>
    <property type="molecule type" value="Genomic_DNA"/>
</dbReference>
<evidence type="ECO:0000259" key="15">
    <source>
        <dbReference type="PROSITE" id="PS50892"/>
    </source>
</evidence>
<dbReference type="Gene3D" id="3.30.450.50">
    <property type="entry name" value="Longin domain"/>
    <property type="match status" value="1"/>
</dbReference>
<keyword evidence="8 13" id="KW-1133">Transmembrane helix</keyword>